<dbReference type="AlphaFoldDB" id="A0A1R1S0K9"/>
<dbReference type="CDD" id="cd04238">
    <property type="entry name" value="AAK_NAGK-like"/>
    <property type="match status" value="1"/>
</dbReference>
<sequence length="258" mass="27735">MSKTIVFKCGGSVIRELSDEFFQNLKELFEAGWKIAVVHGGGPDITRMLEKLNIQTEFVNGQRKTTKPVLEVAEMVLSGSINKYFVSELAKHGLPAVGVSGKDGRLLLADYLNEKEYGQVGRIKKVNGQMAETLMEKGFIPVIAPLSMTDGCETLNVNADLAASAVAGALHADQLMFVTDVKGIMKNDEMLSALTPEEVEDLIAEGVISGGMIPKVNSAAAALTGQVNEVMIVSGKGSFLREDAFIGTKIMKQKEALL</sequence>
<dbReference type="Gene3D" id="3.40.1160.10">
    <property type="entry name" value="Acetylglutamate kinase-like"/>
    <property type="match status" value="1"/>
</dbReference>
<dbReference type="OrthoDB" id="9803155at2"/>
<feature type="binding site" evidence="9">
    <location>
        <position position="63"/>
    </location>
    <ligand>
        <name>substrate</name>
    </ligand>
</feature>
<dbReference type="Proteomes" id="UP000187367">
    <property type="component" value="Unassembled WGS sequence"/>
</dbReference>
<feature type="binding site" evidence="9">
    <location>
        <position position="156"/>
    </location>
    <ligand>
        <name>substrate</name>
    </ligand>
</feature>
<evidence type="ECO:0000256" key="9">
    <source>
        <dbReference type="HAMAP-Rule" id="MF_00082"/>
    </source>
</evidence>
<comment type="catalytic activity">
    <reaction evidence="8 9">
        <text>N-acetyl-L-glutamate + ATP = N-acetyl-L-glutamyl 5-phosphate + ADP</text>
        <dbReference type="Rhea" id="RHEA:14629"/>
        <dbReference type="ChEBI" id="CHEBI:30616"/>
        <dbReference type="ChEBI" id="CHEBI:44337"/>
        <dbReference type="ChEBI" id="CHEBI:57936"/>
        <dbReference type="ChEBI" id="CHEBI:456216"/>
        <dbReference type="EC" id="2.7.2.8"/>
    </reaction>
</comment>
<dbReference type="NCBIfam" id="TIGR00761">
    <property type="entry name" value="argB"/>
    <property type="match status" value="1"/>
</dbReference>
<keyword evidence="7 9" id="KW-0067">ATP-binding</keyword>
<dbReference type="Pfam" id="PF00696">
    <property type="entry name" value="AA_kinase"/>
    <property type="match status" value="1"/>
</dbReference>
<dbReference type="SUPFAM" id="SSF53633">
    <property type="entry name" value="Carbamate kinase-like"/>
    <property type="match status" value="1"/>
</dbReference>
<dbReference type="GO" id="GO:0005737">
    <property type="term" value="C:cytoplasm"/>
    <property type="evidence" value="ECO:0007669"/>
    <property type="project" value="UniProtKB-SubCell"/>
</dbReference>
<evidence type="ECO:0000256" key="5">
    <source>
        <dbReference type="ARBA" id="ARBA00022741"/>
    </source>
</evidence>
<proteinExistence type="inferred from homology"/>
<comment type="pathway">
    <text evidence="1 9">Amino-acid biosynthesis; L-arginine biosynthesis; N(2)-acetyl-L-ornithine from L-glutamate: step 2/4.</text>
</comment>
<feature type="domain" description="Aspartate/glutamate/uridylate kinase" evidence="10">
    <location>
        <begin position="3"/>
        <end position="234"/>
    </location>
</feature>
<accession>A0A1R1QE46</accession>
<dbReference type="PANTHER" id="PTHR23342:SF0">
    <property type="entry name" value="N-ACETYLGLUTAMATE SYNTHASE, MITOCHONDRIAL"/>
    <property type="match status" value="1"/>
</dbReference>
<dbReference type="FunFam" id="3.40.1160.10:FF:000004">
    <property type="entry name" value="Acetylglutamate kinase"/>
    <property type="match status" value="1"/>
</dbReference>
<reference evidence="11 12" key="1">
    <citation type="submission" date="2017-01" db="EMBL/GenBank/DDBJ databases">
        <title>Bacillus phylogenomics.</title>
        <authorList>
            <person name="Dunlap C."/>
        </authorList>
    </citation>
    <scope>NUCLEOTIDE SEQUENCE [LARGE SCALE GENOMIC DNA]</scope>
    <source>
        <strain evidence="11 12">NRRL B-41282</strain>
    </source>
</reference>
<evidence type="ECO:0000313" key="12">
    <source>
        <dbReference type="Proteomes" id="UP000187367"/>
    </source>
</evidence>
<evidence type="ECO:0000313" key="11">
    <source>
        <dbReference type="EMBL" id="OMI01440.1"/>
    </source>
</evidence>
<evidence type="ECO:0000256" key="6">
    <source>
        <dbReference type="ARBA" id="ARBA00022777"/>
    </source>
</evidence>
<dbReference type="GO" id="GO:0042450">
    <property type="term" value="P:L-arginine biosynthetic process via ornithine"/>
    <property type="evidence" value="ECO:0007669"/>
    <property type="project" value="UniProtKB-UniRule"/>
</dbReference>
<comment type="subcellular location">
    <subcellularLocation>
        <location evidence="9">Cytoplasm</location>
    </subcellularLocation>
</comment>
<feature type="binding site" evidence="9">
    <location>
        <begin position="41"/>
        <end position="42"/>
    </location>
    <ligand>
        <name>substrate</name>
    </ligand>
</feature>
<dbReference type="PANTHER" id="PTHR23342">
    <property type="entry name" value="N-ACETYLGLUTAMATE SYNTHASE"/>
    <property type="match status" value="1"/>
</dbReference>
<name>A0A1R1S0K9_9BACI</name>
<evidence type="ECO:0000256" key="2">
    <source>
        <dbReference type="ARBA" id="ARBA00022571"/>
    </source>
</evidence>
<keyword evidence="9" id="KW-0963">Cytoplasm</keyword>
<dbReference type="InterPro" id="IPR001048">
    <property type="entry name" value="Asp/Glu/Uridylate_kinase"/>
</dbReference>
<keyword evidence="6 9" id="KW-0418">Kinase</keyword>
<dbReference type="PIRSF" id="PIRSF000728">
    <property type="entry name" value="NAGK"/>
    <property type="match status" value="1"/>
</dbReference>
<accession>A0A1R1S0K9</accession>
<comment type="function">
    <text evidence="9">Catalyzes the ATP-dependent phosphorylation of N-acetyl-L-glutamate.</text>
</comment>
<feature type="site" description="Transition state stabilizer" evidence="9">
    <location>
        <position position="8"/>
    </location>
</feature>
<keyword evidence="12" id="KW-1185">Reference proteome</keyword>
<evidence type="ECO:0000256" key="1">
    <source>
        <dbReference type="ARBA" id="ARBA00004828"/>
    </source>
</evidence>
<dbReference type="EMBL" id="MTJL01000036">
    <property type="protein sequence ID" value="OMI01440.1"/>
    <property type="molecule type" value="Genomic_DNA"/>
</dbReference>
<evidence type="ECO:0000256" key="7">
    <source>
        <dbReference type="ARBA" id="ARBA00022840"/>
    </source>
</evidence>
<evidence type="ECO:0000256" key="8">
    <source>
        <dbReference type="ARBA" id="ARBA00048141"/>
    </source>
</evidence>
<dbReference type="HAMAP" id="MF_00082">
    <property type="entry name" value="ArgB"/>
    <property type="match status" value="1"/>
</dbReference>
<dbReference type="RefSeq" id="WP_076760313.1">
    <property type="nucleotide sequence ID" value="NZ_JARMMK010000001.1"/>
</dbReference>
<dbReference type="UniPathway" id="UPA00068">
    <property type="reaction ID" value="UER00107"/>
</dbReference>
<evidence type="ECO:0000256" key="3">
    <source>
        <dbReference type="ARBA" id="ARBA00022605"/>
    </source>
</evidence>
<dbReference type="InterPro" id="IPR036393">
    <property type="entry name" value="AceGlu_kinase-like_sf"/>
</dbReference>
<feature type="site" description="Transition state stabilizer" evidence="9">
    <location>
        <position position="215"/>
    </location>
</feature>
<dbReference type="GO" id="GO:0003991">
    <property type="term" value="F:acetylglutamate kinase activity"/>
    <property type="evidence" value="ECO:0007669"/>
    <property type="project" value="UniProtKB-UniRule"/>
</dbReference>
<comment type="caution">
    <text evidence="11">The sequence shown here is derived from an EMBL/GenBank/DDBJ whole genome shotgun (WGS) entry which is preliminary data.</text>
</comment>
<comment type="similarity">
    <text evidence="9">Belongs to the acetylglutamate kinase family. ArgB subfamily.</text>
</comment>
<keyword evidence="3 9" id="KW-0028">Amino-acid biosynthesis</keyword>
<dbReference type="InterPro" id="IPR037528">
    <property type="entry name" value="ArgB"/>
</dbReference>
<keyword evidence="2 9" id="KW-0055">Arginine biosynthesis</keyword>
<keyword evidence="5 9" id="KW-0547">Nucleotide-binding</keyword>
<evidence type="ECO:0000259" key="10">
    <source>
        <dbReference type="Pfam" id="PF00696"/>
    </source>
</evidence>
<gene>
    <name evidence="9" type="primary">argB</name>
    <name evidence="11" type="ORF">BW143_17250</name>
</gene>
<dbReference type="InterPro" id="IPR004662">
    <property type="entry name" value="AcgluKinase_fam"/>
</dbReference>
<dbReference type="GO" id="GO:0005524">
    <property type="term" value="F:ATP binding"/>
    <property type="evidence" value="ECO:0007669"/>
    <property type="project" value="UniProtKB-UniRule"/>
</dbReference>
<dbReference type="EC" id="2.7.2.8" evidence="9"/>
<protein>
    <recommendedName>
        <fullName evidence="9">Acetylglutamate kinase</fullName>
        <ecNumber evidence="9">2.7.2.8</ecNumber>
    </recommendedName>
    <alternativeName>
        <fullName evidence="9">N-acetyl-L-glutamate 5-phosphotransferase</fullName>
    </alternativeName>
    <alternativeName>
        <fullName evidence="9">NAG kinase</fullName>
        <shortName evidence="9">NAGK</shortName>
    </alternativeName>
</protein>
<keyword evidence="4 9" id="KW-0808">Transferase</keyword>
<evidence type="ECO:0000256" key="4">
    <source>
        <dbReference type="ARBA" id="ARBA00022679"/>
    </source>
</evidence>
<organism evidence="11 12">
    <name type="scientific">Bacillus swezeyi</name>
    <dbReference type="NCBI Taxonomy" id="1925020"/>
    <lineage>
        <taxon>Bacteria</taxon>
        <taxon>Bacillati</taxon>
        <taxon>Bacillota</taxon>
        <taxon>Bacilli</taxon>
        <taxon>Bacillales</taxon>
        <taxon>Bacillaceae</taxon>
        <taxon>Bacillus</taxon>
    </lineage>
</organism>